<dbReference type="Pfam" id="PF22936">
    <property type="entry name" value="Pol_BBD"/>
    <property type="match status" value="1"/>
</dbReference>
<proteinExistence type="predicted"/>
<evidence type="ECO:0000313" key="4">
    <source>
        <dbReference type="Proteomes" id="UP000002051"/>
    </source>
</evidence>
<protein>
    <recommendedName>
        <fullName evidence="1">Retrovirus-related Pol polyprotein from transposon TNT 1-94-like beta-barrel domain-containing protein</fullName>
    </recommendedName>
</protein>
<evidence type="ECO:0000259" key="1">
    <source>
        <dbReference type="Pfam" id="PF22936"/>
    </source>
</evidence>
<dbReference type="EnsemblPlants" id="KEH33853">
    <property type="protein sequence ID" value="KEH33853"/>
    <property type="gene ID" value="MTR_3g052900"/>
</dbReference>
<evidence type="ECO:0000313" key="2">
    <source>
        <dbReference type="EMBL" id="KEH33853.1"/>
    </source>
</evidence>
<organism evidence="2 4">
    <name type="scientific">Medicago truncatula</name>
    <name type="common">Barrel medic</name>
    <name type="synonym">Medicago tribuloides</name>
    <dbReference type="NCBI Taxonomy" id="3880"/>
    <lineage>
        <taxon>Eukaryota</taxon>
        <taxon>Viridiplantae</taxon>
        <taxon>Streptophyta</taxon>
        <taxon>Embryophyta</taxon>
        <taxon>Tracheophyta</taxon>
        <taxon>Spermatophyta</taxon>
        <taxon>Magnoliopsida</taxon>
        <taxon>eudicotyledons</taxon>
        <taxon>Gunneridae</taxon>
        <taxon>Pentapetalae</taxon>
        <taxon>rosids</taxon>
        <taxon>fabids</taxon>
        <taxon>Fabales</taxon>
        <taxon>Fabaceae</taxon>
        <taxon>Papilionoideae</taxon>
        <taxon>50 kb inversion clade</taxon>
        <taxon>NPAAA clade</taxon>
        <taxon>Hologalegina</taxon>
        <taxon>IRL clade</taxon>
        <taxon>Trifolieae</taxon>
        <taxon>Medicago</taxon>
    </lineage>
</organism>
<dbReference type="InterPro" id="IPR054722">
    <property type="entry name" value="PolX-like_BBD"/>
</dbReference>
<gene>
    <name evidence="2" type="ordered locus">MTR_3g052900</name>
</gene>
<feature type="domain" description="Retrovirus-related Pol polyprotein from transposon TNT 1-94-like beta-barrel" evidence="1">
    <location>
        <begin position="10"/>
        <end position="84"/>
    </location>
</feature>
<sequence>MLFTLTQKCLVDNGRSRHMTGNKHYLEDICPCPTGFVTFGYGGRGQIKGIGKLRCSKYPNLDQVMYVKGLTSNLINISQLCDQGVKVIFNKLECLVINAENSVKMIGQRSKDDRYLWKPREEFQVCEACEFMSALRKENQIISIIGKHCPDPYKEHHNMHAEKGAGSQVLRESRYFDRNMLVLENIYQRRQRRIENLMNVSSHPKKKKSLWTTTFWSYKTDYRSIKGYNNVKQDVVTLDYKKLMVINIIQHSFKIGKKTLSHIFPRSIRKTTEVTITTHEKETPTEQAGSIFLKTTSTDRVKTEYLFLYKSFNIYRPRGAYETMAGQKCVIRPKPSESEGLLAFGSVQADITI</sequence>
<name>A0A072UXS5_MEDTR</name>
<dbReference type="HOGENOM" id="CLU_786128_0_0_1"/>
<dbReference type="Proteomes" id="UP000002051">
    <property type="component" value="Chromosome 3"/>
</dbReference>
<reference evidence="3" key="3">
    <citation type="submission" date="2015-04" db="UniProtKB">
        <authorList>
            <consortium name="EnsemblPlants"/>
        </authorList>
    </citation>
    <scope>IDENTIFICATION</scope>
    <source>
        <strain evidence="3">cv. Jemalong A17</strain>
    </source>
</reference>
<reference evidence="2 4" key="2">
    <citation type="journal article" date="2014" name="BMC Genomics">
        <title>An improved genome release (version Mt4.0) for the model legume Medicago truncatula.</title>
        <authorList>
            <person name="Tang H."/>
            <person name="Krishnakumar V."/>
            <person name="Bidwell S."/>
            <person name="Rosen B."/>
            <person name="Chan A."/>
            <person name="Zhou S."/>
            <person name="Gentzbittel L."/>
            <person name="Childs K.L."/>
            <person name="Yandell M."/>
            <person name="Gundlach H."/>
            <person name="Mayer K.F."/>
            <person name="Schwartz D.C."/>
            <person name="Town C.D."/>
        </authorList>
    </citation>
    <scope>GENOME REANNOTATION</scope>
    <source>
        <strain evidence="2">A17</strain>
        <strain evidence="3 4">cv. Jemalong A17</strain>
    </source>
</reference>
<accession>A0A072UXS5</accession>
<evidence type="ECO:0000313" key="3">
    <source>
        <dbReference type="EnsemblPlants" id="KEH33853"/>
    </source>
</evidence>
<keyword evidence="4" id="KW-1185">Reference proteome</keyword>
<dbReference type="AlphaFoldDB" id="A0A072UXS5"/>
<dbReference type="EMBL" id="CM001219">
    <property type="protein sequence ID" value="KEH33853.1"/>
    <property type="molecule type" value="Genomic_DNA"/>
</dbReference>
<reference evidence="2 4" key="1">
    <citation type="journal article" date="2011" name="Nature">
        <title>The Medicago genome provides insight into the evolution of rhizobial symbioses.</title>
        <authorList>
            <person name="Young N.D."/>
            <person name="Debelle F."/>
            <person name="Oldroyd G.E."/>
            <person name="Geurts R."/>
            <person name="Cannon S.B."/>
            <person name="Udvardi M.K."/>
            <person name="Benedito V.A."/>
            <person name="Mayer K.F."/>
            <person name="Gouzy J."/>
            <person name="Schoof H."/>
            <person name="Van de Peer Y."/>
            <person name="Proost S."/>
            <person name="Cook D.R."/>
            <person name="Meyers B.C."/>
            <person name="Spannagl M."/>
            <person name="Cheung F."/>
            <person name="De Mita S."/>
            <person name="Krishnakumar V."/>
            <person name="Gundlach H."/>
            <person name="Zhou S."/>
            <person name="Mudge J."/>
            <person name="Bharti A.K."/>
            <person name="Murray J.D."/>
            <person name="Naoumkina M.A."/>
            <person name="Rosen B."/>
            <person name="Silverstein K.A."/>
            <person name="Tang H."/>
            <person name="Rombauts S."/>
            <person name="Zhao P.X."/>
            <person name="Zhou P."/>
            <person name="Barbe V."/>
            <person name="Bardou P."/>
            <person name="Bechner M."/>
            <person name="Bellec A."/>
            <person name="Berger A."/>
            <person name="Berges H."/>
            <person name="Bidwell S."/>
            <person name="Bisseling T."/>
            <person name="Choisne N."/>
            <person name="Couloux A."/>
            <person name="Denny R."/>
            <person name="Deshpande S."/>
            <person name="Dai X."/>
            <person name="Doyle J.J."/>
            <person name="Dudez A.M."/>
            <person name="Farmer A.D."/>
            <person name="Fouteau S."/>
            <person name="Franken C."/>
            <person name="Gibelin C."/>
            <person name="Gish J."/>
            <person name="Goldstein S."/>
            <person name="Gonzalez A.J."/>
            <person name="Green P.J."/>
            <person name="Hallab A."/>
            <person name="Hartog M."/>
            <person name="Hua A."/>
            <person name="Humphray S.J."/>
            <person name="Jeong D.H."/>
            <person name="Jing Y."/>
            <person name="Jocker A."/>
            <person name="Kenton S.M."/>
            <person name="Kim D.J."/>
            <person name="Klee K."/>
            <person name="Lai H."/>
            <person name="Lang C."/>
            <person name="Lin S."/>
            <person name="Macmil S.L."/>
            <person name="Magdelenat G."/>
            <person name="Matthews L."/>
            <person name="McCorrison J."/>
            <person name="Monaghan E.L."/>
            <person name="Mun J.H."/>
            <person name="Najar F.Z."/>
            <person name="Nicholson C."/>
            <person name="Noirot C."/>
            <person name="O'Bleness M."/>
            <person name="Paule C.R."/>
            <person name="Poulain J."/>
            <person name="Prion F."/>
            <person name="Qin B."/>
            <person name="Qu C."/>
            <person name="Retzel E.F."/>
            <person name="Riddle C."/>
            <person name="Sallet E."/>
            <person name="Samain S."/>
            <person name="Samson N."/>
            <person name="Sanders I."/>
            <person name="Saurat O."/>
            <person name="Scarpelli C."/>
            <person name="Schiex T."/>
            <person name="Segurens B."/>
            <person name="Severin A.J."/>
            <person name="Sherrier D.J."/>
            <person name="Shi R."/>
            <person name="Sims S."/>
            <person name="Singer S.R."/>
            <person name="Sinharoy S."/>
            <person name="Sterck L."/>
            <person name="Viollet A."/>
            <person name="Wang B.B."/>
            <person name="Wang K."/>
            <person name="Wang M."/>
            <person name="Wang X."/>
            <person name="Warfsmann J."/>
            <person name="Weissenbach J."/>
            <person name="White D.D."/>
            <person name="White J.D."/>
            <person name="Wiley G.B."/>
            <person name="Wincker P."/>
            <person name="Xing Y."/>
            <person name="Yang L."/>
            <person name="Yao Z."/>
            <person name="Ying F."/>
            <person name="Zhai J."/>
            <person name="Zhou L."/>
            <person name="Zuber A."/>
            <person name="Denarie J."/>
            <person name="Dixon R.A."/>
            <person name="May G.D."/>
            <person name="Schwartz D.C."/>
            <person name="Rogers J."/>
            <person name="Quetier F."/>
            <person name="Town C.D."/>
            <person name="Roe B.A."/>
        </authorList>
    </citation>
    <scope>NUCLEOTIDE SEQUENCE [LARGE SCALE GENOMIC DNA]</scope>
    <source>
        <strain evidence="2">A17</strain>
        <strain evidence="3 4">cv. Jemalong A17</strain>
    </source>
</reference>